<evidence type="ECO:0000256" key="2">
    <source>
        <dbReference type="ARBA" id="ARBA00022727"/>
    </source>
</evidence>
<dbReference type="RefSeq" id="WP_166031681.1">
    <property type="nucleotide sequence ID" value="NZ_CP048877.1"/>
</dbReference>
<dbReference type="InterPro" id="IPR027417">
    <property type="entry name" value="P-loop_NTPase"/>
</dbReference>
<evidence type="ECO:0000256" key="3">
    <source>
        <dbReference type="ARBA" id="ARBA00022741"/>
    </source>
</evidence>
<dbReference type="GO" id="GO:0006235">
    <property type="term" value="P:dTTP biosynthetic process"/>
    <property type="evidence" value="ECO:0007669"/>
    <property type="project" value="UniProtKB-UniRule"/>
</dbReference>
<dbReference type="NCBIfam" id="TIGR00041">
    <property type="entry name" value="DTMP_kinase"/>
    <property type="match status" value="1"/>
</dbReference>
<evidence type="ECO:0000256" key="7">
    <source>
        <dbReference type="HAMAP-Rule" id="MF_00165"/>
    </source>
</evidence>
<dbReference type="Pfam" id="PF02223">
    <property type="entry name" value="Thymidylate_kin"/>
    <property type="match status" value="1"/>
</dbReference>
<keyword evidence="6 7" id="KW-0067">ATP-binding</keyword>
<keyword evidence="9" id="KW-1185">Reference proteome</keyword>
<accession>A0A6G7PVB8</accession>
<dbReference type="KEGG" id="tav:G4V39_03850"/>
<dbReference type="GO" id="GO:0017111">
    <property type="term" value="F:ribonucleoside triphosphate phosphatase activity"/>
    <property type="evidence" value="ECO:0007669"/>
    <property type="project" value="InterPro"/>
</dbReference>
<dbReference type="Pfam" id="PF03266">
    <property type="entry name" value="NTPase_1"/>
    <property type="match status" value="1"/>
</dbReference>
<proteinExistence type="inferred from homology"/>
<dbReference type="SUPFAM" id="SSF52540">
    <property type="entry name" value="P-loop containing nucleoside triphosphate hydrolases"/>
    <property type="match status" value="2"/>
</dbReference>
<evidence type="ECO:0000313" key="9">
    <source>
        <dbReference type="Proteomes" id="UP000502179"/>
    </source>
</evidence>
<sequence length="371" mass="41354">MRLPRHGLRRVFLLGRPRSGKTTVIKSFLHLYPGRLWGFYTEEVCESGRRLGFDVVTTEGQRVPLARRGAPGPKVGPYGVDISALNEVVAPLLRQAPVKALLVIDELGKMELKSREFIGAVEAILASNRPLLATLGQGRLSLLKAWRQLPQSLYLLVDEFTRDGLPQRLVAEFERPGVLVALEGIDGSGKTTLARALAEHLIARGKDVVLTQEPTTGIYGQKLRQLLGEGRASAEELLFLFLKDRQEHVKETILPALWAGKIVITDRYYFSTLAYQGAQGFSLEDLTLINQAIAPCPDLVFVLHLPLEKVPLRIRHRQRLESFEKDQGFLHQVERIFSRIKGDYIVHLAASQSPDELLARVLAELKAGGIL</sequence>
<keyword evidence="1 7" id="KW-0808">Transferase</keyword>
<dbReference type="InterPro" id="IPR039430">
    <property type="entry name" value="Thymidylate_kin-like_dom"/>
</dbReference>
<dbReference type="SMART" id="SM00382">
    <property type="entry name" value="AAA"/>
    <property type="match status" value="2"/>
</dbReference>
<comment type="function">
    <text evidence="7">Phosphorylation of dTMP to form dTDP in both de novo and salvage pathways of dTTP synthesis.</text>
</comment>
<dbReference type="InterPro" id="IPR004948">
    <property type="entry name" value="Nuc-triphosphatase_THEP1"/>
</dbReference>
<dbReference type="GO" id="GO:0004798">
    <property type="term" value="F:dTMP kinase activity"/>
    <property type="evidence" value="ECO:0007669"/>
    <property type="project" value="UniProtKB-UniRule"/>
</dbReference>
<dbReference type="GO" id="GO:0005524">
    <property type="term" value="F:ATP binding"/>
    <property type="evidence" value="ECO:0007669"/>
    <property type="project" value="UniProtKB-UniRule"/>
</dbReference>
<evidence type="ECO:0000256" key="6">
    <source>
        <dbReference type="ARBA" id="ARBA00022840"/>
    </source>
</evidence>
<evidence type="ECO:0000256" key="4">
    <source>
        <dbReference type="ARBA" id="ARBA00022777"/>
    </source>
</evidence>
<keyword evidence="4 7" id="KW-0418">Kinase</keyword>
<reference evidence="8 9" key="1">
    <citation type="submission" date="2020-02" db="EMBL/GenBank/DDBJ databases">
        <title>Genome analysis of Thermosulfuriphilus ammonigenes ST65T, an anaerobic thermophilic chemolithoautotrophic bacterium isolated from a deep-sea hydrothermal vent.</title>
        <authorList>
            <person name="Slobodkina G."/>
            <person name="Allioux M."/>
            <person name="Merkel A."/>
            <person name="Alain K."/>
            <person name="Jebbar M."/>
            <person name="Slobodkin A."/>
        </authorList>
    </citation>
    <scope>NUCLEOTIDE SEQUENCE [LARGE SCALE GENOMIC DNA]</scope>
    <source>
        <strain evidence="8 9">ST65</strain>
    </source>
</reference>
<dbReference type="GO" id="GO:0006233">
    <property type="term" value="P:dTDP biosynthetic process"/>
    <property type="evidence" value="ECO:0007669"/>
    <property type="project" value="InterPro"/>
</dbReference>
<keyword evidence="2 7" id="KW-0545">Nucleotide biosynthesis</keyword>
<dbReference type="EC" id="2.7.4.9" evidence="7"/>
<dbReference type="PANTHER" id="PTHR43146:SF1">
    <property type="entry name" value="CANCER-RELATED NUCLEOSIDE-TRIPHOSPHATASE"/>
    <property type="match status" value="1"/>
</dbReference>
<comment type="catalytic activity">
    <reaction evidence="7">
        <text>dTMP + ATP = dTDP + ADP</text>
        <dbReference type="Rhea" id="RHEA:13517"/>
        <dbReference type="ChEBI" id="CHEBI:30616"/>
        <dbReference type="ChEBI" id="CHEBI:58369"/>
        <dbReference type="ChEBI" id="CHEBI:63528"/>
        <dbReference type="ChEBI" id="CHEBI:456216"/>
        <dbReference type="EC" id="2.7.4.9"/>
    </reaction>
</comment>
<dbReference type="PROSITE" id="PS01331">
    <property type="entry name" value="THYMIDYLATE_KINASE"/>
    <property type="match status" value="1"/>
</dbReference>
<dbReference type="EMBL" id="CP048877">
    <property type="protein sequence ID" value="QIJ71461.1"/>
    <property type="molecule type" value="Genomic_DNA"/>
</dbReference>
<organism evidence="8 9">
    <name type="scientific">Thermosulfuriphilus ammonigenes</name>
    <dbReference type="NCBI Taxonomy" id="1936021"/>
    <lineage>
        <taxon>Bacteria</taxon>
        <taxon>Pseudomonadati</taxon>
        <taxon>Thermodesulfobacteriota</taxon>
        <taxon>Thermodesulfobacteria</taxon>
        <taxon>Thermodesulfobacteriales</taxon>
        <taxon>Thermodesulfobacteriaceae</taxon>
        <taxon>Thermosulfuriphilus</taxon>
    </lineage>
</organism>
<evidence type="ECO:0000256" key="1">
    <source>
        <dbReference type="ARBA" id="ARBA00022679"/>
    </source>
</evidence>
<gene>
    <name evidence="7 8" type="primary">tmk</name>
    <name evidence="8" type="ORF">G4V39_03850</name>
</gene>
<protein>
    <recommendedName>
        <fullName evidence="7">Thymidylate kinase</fullName>
        <ecNumber evidence="7">2.7.4.9</ecNumber>
    </recommendedName>
    <alternativeName>
        <fullName evidence="7">dTMP kinase</fullName>
    </alternativeName>
</protein>
<keyword evidence="3 7" id="KW-0547">Nucleotide-binding</keyword>
<evidence type="ECO:0000313" key="8">
    <source>
        <dbReference type="EMBL" id="QIJ71461.1"/>
    </source>
</evidence>
<dbReference type="PANTHER" id="PTHR43146">
    <property type="entry name" value="CANCER-RELATED NUCLEOSIDE-TRIPHOSPHATASE"/>
    <property type="match status" value="1"/>
</dbReference>
<evidence type="ECO:0000256" key="5">
    <source>
        <dbReference type="ARBA" id="ARBA00022801"/>
    </source>
</evidence>
<name>A0A6G7PVB8_9BACT</name>
<dbReference type="CDD" id="cd01672">
    <property type="entry name" value="TMPK"/>
    <property type="match status" value="1"/>
</dbReference>
<dbReference type="Proteomes" id="UP000502179">
    <property type="component" value="Chromosome"/>
</dbReference>
<keyword evidence="5" id="KW-0378">Hydrolase</keyword>
<dbReference type="HAMAP" id="MF_00165">
    <property type="entry name" value="Thymidylate_kinase"/>
    <property type="match status" value="1"/>
</dbReference>
<feature type="binding site" evidence="7">
    <location>
        <begin position="184"/>
        <end position="191"/>
    </location>
    <ligand>
        <name>ATP</name>
        <dbReference type="ChEBI" id="CHEBI:30616"/>
    </ligand>
</feature>
<dbReference type="AlphaFoldDB" id="A0A6G7PVB8"/>
<dbReference type="Gene3D" id="3.40.50.300">
    <property type="entry name" value="P-loop containing nucleotide triphosphate hydrolases"/>
    <property type="match status" value="2"/>
</dbReference>
<dbReference type="InterPro" id="IPR018095">
    <property type="entry name" value="Thymidylate_kin_CS"/>
</dbReference>
<comment type="similarity">
    <text evidence="7">Belongs to the thymidylate kinase family.</text>
</comment>
<dbReference type="InterPro" id="IPR003593">
    <property type="entry name" value="AAA+_ATPase"/>
</dbReference>
<dbReference type="InterPro" id="IPR018094">
    <property type="entry name" value="Thymidylate_kinase"/>
</dbReference>